<dbReference type="PANTHER" id="PTHR14002">
    <property type="entry name" value="ENDOGLIN/TGF-BETA RECEPTOR TYPE III"/>
    <property type="match status" value="1"/>
</dbReference>
<evidence type="ECO:0000313" key="8">
    <source>
        <dbReference type="RefSeq" id="XP_035682518.1"/>
    </source>
</evidence>
<comment type="caution">
    <text evidence="3">Lacks conserved residue(s) required for the propagation of feature annotation.</text>
</comment>
<keyword evidence="1" id="KW-0732">Signal</keyword>
<evidence type="ECO:0000256" key="4">
    <source>
        <dbReference type="SAM" id="Phobius"/>
    </source>
</evidence>
<dbReference type="RefSeq" id="XP_035682518.1">
    <property type="nucleotide sequence ID" value="XM_035826625.1"/>
</dbReference>
<feature type="domain" description="ZP" evidence="6">
    <location>
        <begin position="770"/>
        <end position="1015"/>
    </location>
</feature>
<dbReference type="GO" id="GO:0009986">
    <property type="term" value="C:cell surface"/>
    <property type="evidence" value="ECO:0000318"/>
    <property type="project" value="GO_Central"/>
</dbReference>
<name>A0A9J7LHS5_BRAFL</name>
<dbReference type="InterPro" id="IPR001507">
    <property type="entry name" value="ZP_dom"/>
</dbReference>
<sequence>MLFKVKFQISFMDFSHVDWRPCGNFPWDTDDIAVDCNYTYTDVKQWYGYPTEPPLVLQGRCTVTCPVEAEILVGPLFYDNDGYYMMDEAYYCNVGNRTWTGSEPMCLGRYDVNYIITKTTGIRLVGGEFYGCVELYDNVTQQWGPVKGWDAGGRHHEARMSWADLACRSLGFREGLATAGYELTNGVVSDRYIHYLQGHYSYRLPTTTTSYPSSVPKFIVSQSLPQGEGATLHDAIDRVDRGSSYSYGDMCLACAGERQHNDPHDWRPCGDFPWDTDDVTVDCDYSYTDVKQWNGDPTEPPLVLQGRCTVTCPVEADMLVGPVYSSSPGYYVRDGAYYCNVGNRTWTGSEPVCLSHYDNTRVITNESTGTRLVGGEFYGCVELYDDVTGQWGPVKGWRGYREDRMSWANLACRDLGFREGLATWAYRLTNGVFNNSWALPLQEQYRPSYPSTVPKFIVSLSLPQWEGVTLHDAIDYVVQGPCRTWDWYCSNEYSTMCLACAGERLHNDPHNLRPCGDFPWDTDDVTVDCDYSYTDVKQWNDGYYGSPTDAPTEPLVLQGRCTVTCPVEGDMLVGPPVSEYPGYRVTDGAYYCNVGNHTWMGSEPVCLGRYDANYTAITDESNTTRLVGGEFYGCVELYDNITGQWGLVRGWHADREDRMAWADLACRNLGFREGLATNGYLLTNGVVSYNYTHYLQWQYHPSYPSTVPKFIVSQSLPQWEGATLHDAIDRVERGPCPSYDYDCSSGSRTMCLACAGEPQHDLHDISAHVTCTSDHLEVSFPRPPDNSVQPADVQLAAPPCRAQGNSTHLFIWAPLGECGTLRESTPVEMIYRNTLIIGASSHGSITWQPVTKVPLECRLPRNKTLSLDFRPHLKSVFRSGVQGRGDFRISMELFRTDAFWQPVTEYPVFVELQEMIHVQIQVNSSDTDLQVFTHTCVATPSDNPDDTTRNDVIIEGCPKLPTLQFYPSPSPDRRRFGFQAFAYTSGAPTVYLHCNVLLCKASDPNSRCAQGCQPPSGRRRREAKGEPEVYRLIQGPIVVGQDQNGFEVWHDDPIHRDPVTAFAIIGACVVLAAAIFVVGLLYKGRREGSQAGYRVLESQD</sequence>
<dbReference type="Gene3D" id="2.60.40.4100">
    <property type="entry name" value="Zona pellucida, ZP-C domain"/>
    <property type="match status" value="1"/>
</dbReference>
<dbReference type="Proteomes" id="UP000001554">
    <property type="component" value="Chromosome 1"/>
</dbReference>
<organism evidence="7 8">
    <name type="scientific">Branchiostoma floridae</name>
    <name type="common">Florida lancelet</name>
    <name type="synonym">Amphioxus</name>
    <dbReference type="NCBI Taxonomy" id="7739"/>
    <lineage>
        <taxon>Eukaryota</taxon>
        <taxon>Metazoa</taxon>
        <taxon>Chordata</taxon>
        <taxon>Cephalochordata</taxon>
        <taxon>Leptocardii</taxon>
        <taxon>Amphioxiformes</taxon>
        <taxon>Branchiostomatidae</taxon>
        <taxon>Branchiostoma</taxon>
    </lineage>
</organism>
<reference evidence="7" key="1">
    <citation type="journal article" date="2020" name="Nat. Ecol. Evol.">
        <title>Deeply conserved synteny resolves early events in vertebrate evolution.</title>
        <authorList>
            <person name="Simakov O."/>
            <person name="Marletaz F."/>
            <person name="Yue J.X."/>
            <person name="O'Connell B."/>
            <person name="Jenkins J."/>
            <person name="Brandt A."/>
            <person name="Calef R."/>
            <person name="Tung C.H."/>
            <person name="Huang T.K."/>
            <person name="Schmutz J."/>
            <person name="Satoh N."/>
            <person name="Yu J.K."/>
            <person name="Putnam N.H."/>
            <person name="Green R.E."/>
            <person name="Rokhsar D.S."/>
        </authorList>
    </citation>
    <scope>NUCLEOTIDE SEQUENCE [LARGE SCALE GENOMIC DNA]</scope>
    <source>
        <strain evidence="7">S238N-H82</strain>
    </source>
</reference>
<dbReference type="PROSITE" id="PS50287">
    <property type="entry name" value="SRCR_2"/>
    <property type="match status" value="3"/>
</dbReference>
<dbReference type="Pfam" id="PF00100">
    <property type="entry name" value="Zona_pellucida"/>
    <property type="match status" value="1"/>
</dbReference>
<keyword evidence="4" id="KW-0812">Transmembrane</keyword>
<dbReference type="GeneID" id="118419941"/>
<feature type="domain" description="SRCR" evidence="5">
    <location>
        <begin position="122"/>
        <end position="172"/>
    </location>
</feature>
<evidence type="ECO:0000259" key="6">
    <source>
        <dbReference type="PROSITE" id="PS51034"/>
    </source>
</evidence>
<dbReference type="InterPro" id="IPR001190">
    <property type="entry name" value="SRCR"/>
</dbReference>
<evidence type="ECO:0000256" key="2">
    <source>
        <dbReference type="ARBA" id="ARBA00023157"/>
    </source>
</evidence>
<gene>
    <name evidence="8" type="primary">LOC118419941</name>
</gene>
<keyword evidence="4" id="KW-0472">Membrane</keyword>
<dbReference type="AlphaFoldDB" id="A0A9J7LHS5"/>
<proteinExistence type="predicted"/>
<dbReference type="OrthoDB" id="10063988at2759"/>
<dbReference type="Gene3D" id="2.60.40.3210">
    <property type="entry name" value="Zona pellucida, ZP-N domain"/>
    <property type="match status" value="1"/>
</dbReference>
<evidence type="ECO:0000259" key="5">
    <source>
        <dbReference type="PROSITE" id="PS50287"/>
    </source>
</evidence>
<dbReference type="KEGG" id="bfo:118419941"/>
<protein>
    <submittedName>
        <fullName evidence="8">Uncharacterized protein LOC118419941</fullName>
    </submittedName>
</protein>
<dbReference type="SMART" id="SM00241">
    <property type="entry name" value="ZP"/>
    <property type="match status" value="1"/>
</dbReference>
<dbReference type="PROSITE" id="PS51034">
    <property type="entry name" value="ZP_2"/>
    <property type="match status" value="1"/>
</dbReference>
<evidence type="ECO:0000256" key="1">
    <source>
        <dbReference type="ARBA" id="ARBA00022729"/>
    </source>
</evidence>
<feature type="domain" description="SRCR" evidence="5">
    <location>
        <begin position="370"/>
        <end position="417"/>
    </location>
</feature>
<evidence type="ECO:0000256" key="3">
    <source>
        <dbReference type="PROSITE-ProRule" id="PRU00196"/>
    </source>
</evidence>
<dbReference type="InterPro" id="IPR055355">
    <property type="entry name" value="ZP-C"/>
</dbReference>
<keyword evidence="7" id="KW-1185">Reference proteome</keyword>
<keyword evidence="2" id="KW-1015">Disulfide bond</keyword>
<dbReference type="PANTHER" id="PTHR14002:SF43">
    <property type="entry name" value="DELTA-LIKE PROTEIN"/>
    <property type="match status" value="1"/>
</dbReference>
<feature type="transmembrane region" description="Helical" evidence="4">
    <location>
        <begin position="1061"/>
        <end position="1082"/>
    </location>
</feature>
<dbReference type="GO" id="GO:0016020">
    <property type="term" value="C:membrane"/>
    <property type="evidence" value="ECO:0007669"/>
    <property type="project" value="InterPro"/>
</dbReference>
<dbReference type="InterPro" id="IPR042235">
    <property type="entry name" value="ZP-C_dom"/>
</dbReference>
<keyword evidence="4" id="KW-1133">Transmembrane helix</keyword>
<reference evidence="8" key="2">
    <citation type="submission" date="2025-08" db="UniProtKB">
        <authorList>
            <consortium name="RefSeq"/>
        </authorList>
    </citation>
    <scope>IDENTIFICATION</scope>
    <source>
        <strain evidence="8">S238N-H82</strain>
        <tissue evidence="8">Testes</tissue>
    </source>
</reference>
<feature type="domain" description="SRCR" evidence="5">
    <location>
        <begin position="624"/>
        <end position="772"/>
    </location>
</feature>
<dbReference type="GO" id="GO:0005615">
    <property type="term" value="C:extracellular space"/>
    <property type="evidence" value="ECO:0000318"/>
    <property type="project" value="GO_Central"/>
</dbReference>
<evidence type="ECO:0000313" key="7">
    <source>
        <dbReference type="Proteomes" id="UP000001554"/>
    </source>
</evidence>
<accession>A0A9J7LHS5</accession>